<evidence type="ECO:0000313" key="2">
    <source>
        <dbReference type="Proteomes" id="UP001151760"/>
    </source>
</evidence>
<protein>
    <submittedName>
        <fullName evidence="1">Uncharacterized protein</fullName>
    </submittedName>
</protein>
<reference evidence="1" key="2">
    <citation type="submission" date="2022-01" db="EMBL/GenBank/DDBJ databases">
        <authorList>
            <person name="Yamashiro T."/>
            <person name="Shiraishi A."/>
            <person name="Satake H."/>
            <person name="Nakayama K."/>
        </authorList>
    </citation>
    <scope>NUCLEOTIDE SEQUENCE</scope>
</reference>
<organism evidence="1 2">
    <name type="scientific">Tanacetum coccineum</name>
    <dbReference type="NCBI Taxonomy" id="301880"/>
    <lineage>
        <taxon>Eukaryota</taxon>
        <taxon>Viridiplantae</taxon>
        <taxon>Streptophyta</taxon>
        <taxon>Embryophyta</taxon>
        <taxon>Tracheophyta</taxon>
        <taxon>Spermatophyta</taxon>
        <taxon>Magnoliopsida</taxon>
        <taxon>eudicotyledons</taxon>
        <taxon>Gunneridae</taxon>
        <taxon>Pentapetalae</taxon>
        <taxon>asterids</taxon>
        <taxon>campanulids</taxon>
        <taxon>Asterales</taxon>
        <taxon>Asteraceae</taxon>
        <taxon>Asteroideae</taxon>
        <taxon>Anthemideae</taxon>
        <taxon>Anthemidinae</taxon>
        <taxon>Tanacetum</taxon>
    </lineage>
</organism>
<evidence type="ECO:0000313" key="1">
    <source>
        <dbReference type="EMBL" id="GJT47915.1"/>
    </source>
</evidence>
<sequence>MAKSTNIEDMYVLKVQGKLHHLKVEYENDFINALLLYIRRVVIKNRIKDTQLGVESYQCTLNLTKPKLYISGIDHKIPYTTIGTEKRVVYIKYTMKSLMLRKEVHKFCDGTLMKVQDNLQKILKENRLGRGNVNLKGR</sequence>
<keyword evidence="2" id="KW-1185">Reference proteome</keyword>
<dbReference type="Proteomes" id="UP001151760">
    <property type="component" value="Unassembled WGS sequence"/>
</dbReference>
<proteinExistence type="predicted"/>
<dbReference type="EMBL" id="BQNB010016109">
    <property type="protein sequence ID" value="GJT47915.1"/>
    <property type="molecule type" value="Genomic_DNA"/>
</dbReference>
<accession>A0ABQ5EAJ7</accession>
<reference evidence="1" key="1">
    <citation type="journal article" date="2022" name="Int. J. Mol. Sci.">
        <title>Draft Genome of Tanacetum Coccineum: Genomic Comparison of Closely Related Tanacetum-Family Plants.</title>
        <authorList>
            <person name="Yamashiro T."/>
            <person name="Shiraishi A."/>
            <person name="Nakayama K."/>
            <person name="Satake H."/>
        </authorList>
    </citation>
    <scope>NUCLEOTIDE SEQUENCE</scope>
</reference>
<comment type="caution">
    <text evidence="1">The sequence shown here is derived from an EMBL/GenBank/DDBJ whole genome shotgun (WGS) entry which is preliminary data.</text>
</comment>
<name>A0ABQ5EAJ7_9ASTR</name>
<gene>
    <name evidence="1" type="ORF">Tco_0974072</name>
</gene>